<evidence type="ECO:0000313" key="3">
    <source>
        <dbReference type="Proteomes" id="UP000279236"/>
    </source>
</evidence>
<protein>
    <submittedName>
        <fullName evidence="2">Uncharacterized protein</fullName>
    </submittedName>
</protein>
<reference evidence="2 3" key="1">
    <citation type="submission" date="2018-11" db="EMBL/GenBank/DDBJ databases">
        <title>Genome sequence of Apiotrichum porosum DSM 27194.</title>
        <authorList>
            <person name="Aliyu H."/>
            <person name="Gorte O."/>
            <person name="Ochsenreither K."/>
        </authorList>
    </citation>
    <scope>NUCLEOTIDE SEQUENCE [LARGE SCALE GENOMIC DNA]</scope>
    <source>
        <strain evidence="2 3">DSM 27194</strain>
    </source>
</reference>
<dbReference type="RefSeq" id="XP_028477428.1">
    <property type="nucleotide sequence ID" value="XM_028622536.1"/>
</dbReference>
<comment type="caution">
    <text evidence="2">The sequence shown here is derived from an EMBL/GenBank/DDBJ whole genome shotgun (WGS) entry which is preliminary data.</text>
</comment>
<sequence>MSLSDPIGIDEPIRNNVVHGGGLEIPPKMDWEVEAIDDDKADRISGIEEHVHEGRRRQWFDPPDTDGMKRTSSNYAHRYLLELHGAPRDDLAFRHDQRGLALRAGLRVGIPPALRDFEVRLAVRNAAEEAAPQFAIREERRCYRRAAADVAREAVRVAAEGAPQAPRQLQDVEREAEELQRQIEQMQRRRR</sequence>
<proteinExistence type="predicted"/>
<evidence type="ECO:0000313" key="2">
    <source>
        <dbReference type="EMBL" id="RSH83476.1"/>
    </source>
</evidence>
<gene>
    <name evidence="2" type="ORF">EHS24_007161</name>
</gene>
<dbReference type="Proteomes" id="UP000279236">
    <property type="component" value="Unassembled WGS sequence"/>
</dbReference>
<dbReference type="GeneID" id="39591704"/>
<dbReference type="EMBL" id="RSCE01000004">
    <property type="protein sequence ID" value="RSH83476.1"/>
    <property type="molecule type" value="Genomic_DNA"/>
</dbReference>
<name>A0A427XX59_9TREE</name>
<feature type="region of interest" description="Disordered" evidence="1">
    <location>
        <begin position="158"/>
        <end position="191"/>
    </location>
</feature>
<keyword evidence="3" id="KW-1185">Reference proteome</keyword>
<accession>A0A427XX59</accession>
<organism evidence="2 3">
    <name type="scientific">Apiotrichum porosum</name>
    <dbReference type="NCBI Taxonomy" id="105984"/>
    <lineage>
        <taxon>Eukaryota</taxon>
        <taxon>Fungi</taxon>
        <taxon>Dikarya</taxon>
        <taxon>Basidiomycota</taxon>
        <taxon>Agaricomycotina</taxon>
        <taxon>Tremellomycetes</taxon>
        <taxon>Trichosporonales</taxon>
        <taxon>Trichosporonaceae</taxon>
        <taxon>Apiotrichum</taxon>
    </lineage>
</organism>
<feature type="compositionally biased region" description="Basic and acidic residues" evidence="1">
    <location>
        <begin position="170"/>
        <end position="181"/>
    </location>
</feature>
<evidence type="ECO:0000256" key="1">
    <source>
        <dbReference type="SAM" id="MobiDB-lite"/>
    </source>
</evidence>
<dbReference type="AlphaFoldDB" id="A0A427XX59"/>